<keyword evidence="5" id="KW-0520">NAD</keyword>
<organism evidence="8 9">
    <name type="scientific">Bimuria novae-zelandiae CBS 107.79</name>
    <dbReference type="NCBI Taxonomy" id="1447943"/>
    <lineage>
        <taxon>Eukaryota</taxon>
        <taxon>Fungi</taxon>
        <taxon>Dikarya</taxon>
        <taxon>Ascomycota</taxon>
        <taxon>Pezizomycotina</taxon>
        <taxon>Dothideomycetes</taxon>
        <taxon>Pleosporomycetidae</taxon>
        <taxon>Pleosporales</taxon>
        <taxon>Massarineae</taxon>
        <taxon>Didymosphaeriaceae</taxon>
        <taxon>Bimuria</taxon>
    </lineage>
</organism>
<evidence type="ECO:0000256" key="4">
    <source>
        <dbReference type="ARBA" id="ARBA00022833"/>
    </source>
</evidence>
<keyword evidence="9" id="KW-1185">Reference proteome</keyword>
<dbReference type="InterPro" id="IPR013154">
    <property type="entry name" value="ADH-like_N"/>
</dbReference>
<dbReference type="AlphaFoldDB" id="A0A6A5VGI7"/>
<dbReference type="Pfam" id="PF08240">
    <property type="entry name" value="ADH_N"/>
    <property type="match status" value="1"/>
</dbReference>
<dbReference type="Gene3D" id="3.40.50.720">
    <property type="entry name" value="NAD(P)-binding Rossmann-like Domain"/>
    <property type="match status" value="1"/>
</dbReference>
<dbReference type="SUPFAM" id="SSF50129">
    <property type="entry name" value="GroES-like"/>
    <property type="match status" value="1"/>
</dbReference>
<dbReference type="PANTHER" id="PTHR42813:SF3">
    <property type="entry name" value="GLUTATHIONE-INDEPENDENT FORMALDEHYDE DEHYDROGENASE"/>
    <property type="match status" value="1"/>
</dbReference>
<keyword evidence="4" id="KW-0862">Zinc</keyword>
<comment type="cofactor">
    <cofactor evidence="1">
        <name>Zn(2+)</name>
        <dbReference type="ChEBI" id="CHEBI:29105"/>
    </cofactor>
</comment>
<reference evidence="8" key="1">
    <citation type="journal article" date="2020" name="Stud. Mycol.">
        <title>101 Dothideomycetes genomes: a test case for predicting lifestyles and emergence of pathogens.</title>
        <authorList>
            <person name="Haridas S."/>
            <person name="Albert R."/>
            <person name="Binder M."/>
            <person name="Bloem J."/>
            <person name="Labutti K."/>
            <person name="Salamov A."/>
            <person name="Andreopoulos B."/>
            <person name="Baker S."/>
            <person name="Barry K."/>
            <person name="Bills G."/>
            <person name="Bluhm B."/>
            <person name="Cannon C."/>
            <person name="Castanera R."/>
            <person name="Culley D."/>
            <person name="Daum C."/>
            <person name="Ezra D."/>
            <person name="Gonzalez J."/>
            <person name="Henrissat B."/>
            <person name="Kuo A."/>
            <person name="Liang C."/>
            <person name="Lipzen A."/>
            <person name="Lutzoni F."/>
            <person name="Magnuson J."/>
            <person name="Mondo S."/>
            <person name="Nolan M."/>
            <person name="Ohm R."/>
            <person name="Pangilinan J."/>
            <person name="Park H.-J."/>
            <person name="Ramirez L."/>
            <person name="Alfaro M."/>
            <person name="Sun H."/>
            <person name="Tritt A."/>
            <person name="Yoshinaga Y."/>
            <person name="Zwiers L.-H."/>
            <person name="Turgeon B."/>
            <person name="Goodwin S."/>
            <person name="Spatafora J."/>
            <person name="Crous P."/>
            <person name="Grigoriev I."/>
        </authorList>
    </citation>
    <scope>NUCLEOTIDE SEQUENCE</scope>
    <source>
        <strain evidence="8">CBS 107.79</strain>
    </source>
</reference>
<evidence type="ECO:0000256" key="5">
    <source>
        <dbReference type="ARBA" id="ARBA00023027"/>
    </source>
</evidence>
<feature type="domain" description="Alcohol dehydrogenase-like N-terminal" evidence="7">
    <location>
        <begin position="25"/>
        <end position="136"/>
    </location>
</feature>
<protein>
    <submittedName>
        <fullName evidence="8">GroES-like protein</fullName>
    </submittedName>
</protein>
<name>A0A6A5VGI7_9PLEO</name>
<evidence type="ECO:0000256" key="3">
    <source>
        <dbReference type="ARBA" id="ARBA00022723"/>
    </source>
</evidence>
<evidence type="ECO:0000313" key="9">
    <source>
        <dbReference type="Proteomes" id="UP000800036"/>
    </source>
</evidence>
<gene>
    <name evidence="8" type="ORF">BU23DRAFT_638261</name>
</gene>
<dbReference type="PANTHER" id="PTHR42813">
    <property type="entry name" value="ZINC-TYPE ALCOHOL DEHYDROGENASE-LIKE"/>
    <property type="match status" value="1"/>
</dbReference>
<dbReference type="SUPFAM" id="SSF51735">
    <property type="entry name" value="NAD(P)-binding Rossmann-fold domains"/>
    <property type="match status" value="1"/>
</dbReference>
<dbReference type="OrthoDB" id="3941538at2759"/>
<dbReference type="InterPro" id="IPR013149">
    <property type="entry name" value="ADH-like_C"/>
</dbReference>
<dbReference type="EMBL" id="ML976676">
    <property type="protein sequence ID" value="KAF1974176.1"/>
    <property type="molecule type" value="Genomic_DNA"/>
</dbReference>
<accession>A0A6A5VGI7</accession>
<feature type="domain" description="Alcohol dehydrogenase-like C-terminal" evidence="6">
    <location>
        <begin position="181"/>
        <end position="253"/>
    </location>
</feature>
<sequence length="343" mass="36524">MPADGLTKALSDSIIGWPVPTLRDPTDVIVGINASGICGTNLHTYHLASGSPEAPYLYGHEGLGVVNEVGDAVQFLNVGDYVIVPDNVDDGQWTQEPINFVRNKFFSGAPNEPSLPGLQTAYVRVPFADNSLIPIPANSSTPFEELLDYFFVDDSFATAWSGLSWSGFQPGDSVAVFGAGPVGLLAAYSATLRGASKVYSVDRVQWRLDVAASFGAIPINFANGTGSIADQIRVHEPNGVRLTVECVGYEAEIANGTVDSTIKIRNMVDITVPNGGLGLLGVMATGDAAFNDVAAELANLIESGKAKPSFIVSDIIDIEDAPETYQKFDRREIVKAVIRTKLE</sequence>
<evidence type="ECO:0000313" key="8">
    <source>
        <dbReference type="EMBL" id="KAF1974176.1"/>
    </source>
</evidence>
<dbReference type="Gene3D" id="3.90.180.10">
    <property type="entry name" value="Medium-chain alcohol dehydrogenases, catalytic domain"/>
    <property type="match status" value="1"/>
</dbReference>
<dbReference type="Proteomes" id="UP000800036">
    <property type="component" value="Unassembled WGS sequence"/>
</dbReference>
<evidence type="ECO:0000259" key="7">
    <source>
        <dbReference type="Pfam" id="PF08240"/>
    </source>
</evidence>
<keyword evidence="3" id="KW-0479">Metal-binding</keyword>
<comment type="similarity">
    <text evidence="2">Belongs to the zinc-containing alcohol dehydrogenase family.</text>
</comment>
<dbReference type="Pfam" id="PF00107">
    <property type="entry name" value="ADH_zinc_N"/>
    <property type="match status" value="1"/>
</dbReference>
<dbReference type="InterPro" id="IPR011032">
    <property type="entry name" value="GroES-like_sf"/>
</dbReference>
<proteinExistence type="inferred from homology"/>
<dbReference type="InterPro" id="IPR036291">
    <property type="entry name" value="NAD(P)-bd_dom_sf"/>
</dbReference>
<evidence type="ECO:0000256" key="1">
    <source>
        <dbReference type="ARBA" id="ARBA00001947"/>
    </source>
</evidence>
<evidence type="ECO:0000256" key="2">
    <source>
        <dbReference type="ARBA" id="ARBA00008072"/>
    </source>
</evidence>
<dbReference type="GO" id="GO:0046872">
    <property type="term" value="F:metal ion binding"/>
    <property type="evidence" value="ECO:0007669"/>
    <property type="project" value="UniProtKB-KW"/>
</dbReference>
<evidence type="ECO:0000259" key="6">
    <source>
        <dbReference type="Pfam" id="PF00107"/>
    </source>
</evidence>